<dbReference type="OrthoDB" id="69764at2"/>
<organism evidence="1 2">
    <name type="scientific">Sandarakinorhabdus cyanobacteriorum</name>
    <dbReference type="NCBI Taxonomy" id="1981098"/>
    <lineage>
        <taxon>Bacteria</taxon>
        <taxon>Pseudomonadati</taxon>
        <taxon>Pseudomonadota</taxon>
        <taxon>Alphaproteobacteria</taxon>
        <taxon>Sphingomonadales</taxon>
        <taxon>Sphingosinicellaceae</taxon>
        <taxon>Sandarakinorhabdus</taxon>
    </lineage>
</organism>
<evidence type="ECO:0000313" key="2">
    <source>
        <dbReference type="Proteomes" id="UP000216991"/>
    </source>
</evidence>
<dbReference type="InterPro" id="IPR023159">
    <property type="entry name" value="SO1590-like_sf"/>
</dbReference>
<dbReference type="Proteomes" id="UP000216991">
    <property type="component" value="Unassembled WGS sequence"/>
</dbReference>
<dbReference type="SUPFAM" id="SSF159238">
    <property type="entry name" value="SO1590-like"/>
    <property type="match status" value="1"/>
</dbReference>
<gene>
    <name evidence="1" type="ORF">CHU93_08210</name>
</gene>
<evidence type="ECO:0000313" key="1">
    <source>
        <dbReference type="EMBL" id="OYQ28865.1"/>
    </source>
</evidence>
<comment type="caution">
    <text evidence="1">The sequence shown here is derived from an EMBL/GenBank/DDBJ whole genome shotgun (WGS) entry which is preliminary data.</text>
</comment>
<dbReference type="EMBL" id="NOXT01000107">
    <property type="protein sequence ID" value="OYQ28865.1"/>
    <property type="molecule type" value="Genomic_DNA"/>
</dbReference>
<dbReference type="Gene3D" id="2.40.350.10">
    <property type="entry name" value="SO1590-like"/>
    <property type="match status" value="1"/>
</dbReference>
<dbReference type="InterPro" id="IPR021607">
    <property type="entry name" value="DUF3224"/>
</dbReference>
<sequence length="137" mass="13741">MMGAMPAGAAEATGQFNVQLTPLPAAPGGIGQYRLDKQFSGDLVASSGGLMLSGGDPAKGAAGYVAMELVTGRLAGRSGGFALQHSGTMSGDGQHLQIVIVPGSGTGALASISGTMTIRISGKDHFYTMRYELPAAP</sequence>
<dbReference type="Pfam" id="PF11528">
    <property type="entry name" value="DUF3224"/>
    <property type="match status" value="1"/>
</dbReference>
<accession>A0A255YJX0</accession>
<proteinExistence type="predicted"/>
<keyword evidence="2" id="KW-1185">Reference proteome</keyword>
<evidence type="ECO:0008006" key="3">
    <source>
        <dbReference type="Google" id="ProtNLM"/>
    </source>
</evidence>
<name>A0A255YJX0_9SPHN</name>
<reference evidence="1 2" key="1">
    <citation type="submission" date="2017-07" db="EMBL/GenBank/DDBJ databases">
        <title>Sandarakinorhabdus cyanobacteriorum sp. nov., a novel bacterium isolated from cyanobacterial aggregates in a eutrophic lake.</title>
        <authorList>
            <person name="Cai H."/>
        </authorList>
    </citation>
    <scope>NUCLEOTIDE SEQUENCE [LARGE SCALE GENOMIC DNA]</scope>
    <source>
        <strain evidence="1 2">TH057</strain>
    </source>
</reference>
<dbReference type="AlphaFoldDB" id="A0A255YJX0"/>
<protein>
    <recommendedName>
        <fullName evidence="3">DUF3224 domain-containing protein</fullName>
    </recommendedName>
</protein>